<name>A0ABQ2GSU1_9DEIO</name>
<comment type="caution">
    <text evidence="2">The sequence shown here is derived from an EMBL/GenBank/DDBJ whole genome shotgun (WGS) entry which is preliminary data.</text>
</comment>
<evidence type="ECO:0000256" key="1">
    <source>
        <dbReference type="SAM" id="MobiDB-lite"/>
    </source>
</evidence>
<proteinExistence type="predicted"/>
<feature type="compositionally biased region" description="Basic and acidic residues" evidence="1">
    <location>
        <begin position="32"/>
        <end position="44"/>
    </location>
</feature>
<feature type="region of interest" description="Disordered" evidence="1">
    <location>
        <begin position="19"/>
        <end position="44"/>
    </location>
</feature>
<organism evidence="2 3">
    <name type="scientific">Deinococcus aerophilus</name>
    <dbReference type="NCBI Taxonomy" id="522488"/>
    <lineage>
        <taxon>Bacteria</taxon>
        <taxon>Thermotogati</taxon>
        <taxon>Deinococcota</taxon>
        <taxon>Deinococci</taxon>
        <taxon>Deinococcales</taxon>
        <taxon>Deinococcaceae</taxon>
        <taxon>Deinococcus</taxon>
    </lineage>
</organism>
<keyword evidence="3" id="KW-1185">Reference proteome</keyword>
<dbReference type="EMBL" id="BMOM01000015">
    <property type="protein sequence ID" value="GGM11593.1"/>
    <property type="molecule type" value="Genomic_DNA"/>
</dbReference>
<evidence type="ECO:0000313" key="3">
    <source>
        <dbReference type="Proteomes" id="UP000661918"/>
    </source>
</evidence>
<protein>
    <submittedName>
        <fullName evidence="2">Uncharacterized protein</fullName>
    </submittedName>
</protein>
<dbReference type="Proteomes" id="UP000661918">
    <property type="component" value="Unassembled WGS sequence"/>
</dbReference>
<gene>
    <name evidence="2" type="ORF">GCM10010841_20160</name>
</gene>
<reference evidence="3" key="1">
    <citation type="journal article" date="2019" name="Int. J. Syst. Evol. Microbiol.">
        <title>The Global Catalogue of Microorganisms (GCM) 10K type strain sequencing project: providing services to taxonomists for standard genome sequencing and annotation.</title>
        <authorList>
            <consortium name="The Broad Institute Genomics Platform"/>
            <consortium name="The Broad Institute Genome Sequencing Center for Infectious Disease"/>
            <person name="Wu L."/>
            <person name="Ma J."/>
        </authorList>
    </citation>
    <scope>NUCLEOTIDE SEQUENCE [LARGE SCALE GENOMIC DNA]</scope>
    <source>
        <strain evidence="3">JCM 15443</strain>
    </source>
</reference>
<evidence type="ECO:0000313" key="2">
    <source>
        <dbReference type="EMBL" id="GGM11593.1"/>
    </source>
</evidence>
<sequence length="122" mass="13308">MQLLDGLLHPRERGGRELFGLTQGPFGGGGGDARKPGDVFDGGHETSVVQMDLEAAVRREGTTRAAENTAPGHEIMEMGMRRSRQSLDKTRGVWFTDGHETICTHRNRSAVNSRVERPPGSP</sequence>
<accession>A0ABQ2GSU1</accession>